<comment type="caution">
    <text evidence="3">The sequence shown here is derived from an EMBL/GenBank/DDBJ whole genome shotgun (WGS) entry which is preliminary data.</text>
</comment>
<proteinExistence type="predicted"/>
<feature type="chain" id="PRO_5012103159" evidence="2">
    <location>
        <begin position="25"/>
        <end position="237"/>
    </location>
</feature>
<reference evidence="3 4" key="1">
    <citation type="journal article" date="2017" name="Mol. Plant">
        <title>The Genome of Medicinal Plant Macleaya cordata Provides New Insights into Benzylisoquinoline Alkaloids Metabolism.</title>
        <authorList>
            <person name="Liu X."/>
            <person name="Liu Y."/>
            <person name="Huang P."/>
            <person name="Ma Y."/>
            <person name="Qing Z."/>
            <person name="Tang Q."/>
            <person name="Cao H."/>
            <person name="Cheng P."/>
            <person name="Zheng Y."/>
            <person name="Yuan Z."/>
            <person name="Zhou Y."/>
            <person name="Liu J."/>
            <person name="Tang Z."/>
            <person name="Zhuo Y."/>
            <person name="Zhang Y."/>
            <person name="Yu L."/>
            <person name="Huang J."/>
            <person name="Yang P."/>
            <person name="Peng Q."/>
            <person name="Zhang J."/>
            <person name="Jiang W."/>
            <person name="Zhang Z."/>
            <person name="Lin K."/>
            <person name="Ro D.K."/>
            <person name="Chen X."/>
            <person name="Xiong X."/>
            <person name="Shang Y."/>
            <person name="Huang S."/>
            <person name="Zeng J."/>
        </authorList>
    </citation>
    <scope>NUCLEOTIDE SEQUENCE [LARGE SCALE GENOMIC DNA]</scope>
    <source>
        <strain evidence="4">cv. BLH2017</strain>
        <tissue evidence="3">Root</tissue>
    </source>
</reference>
<dbReference type="InterPro" id="IPR040290">
    <property type="entry name" value="Prot_E6-like"/>
</dbReference>
<sequence length="237" mass="26915">MATSANFLSFIFLLFLIYYPQVQVQVQGRESKFFSKFSTLYTPKNNSTINTTSTPTNTNSTTTTTTTTKTNDTVKYTKQEEEPISFTSETNNGHGLYGHGSSDQFPPTTTTMNNAHDTYTDHPNQTPAQEFTGASYDEFKELNKAYSNNNNNNNNNWFETMQQAGMSDTRFIDNDMNSFSNKYPSMNVNNEQFGSSGGVNSGRYNDENASDDEFNNYMEESQMNQEELQENQEEYAP</sequence>
<dbReference type="OrthoDB" id="1306371at2759"/>
<dbReference type="EMBL" id="MVGT01004338">
    <property type="protein sequence ID" value="OVA00333.1"/>
    <property type="molecule type" value="Genomic_DNA"/>
</dbReference>
<dbReference type="PANTHER" id="PTHR35274">
    <property type="entry name" value="E6-LIKE PROTEIN"/>
    <property type="match status" value="1"/>
</dbReference>
<dbReference type="PANTHER" id="PTHR35274:SF2">
    <property type="entry name" value="E6-LIKE PROTEIN"/>
    <property type="match status" value="1"/>
</dbReference>
<evidence type="ECO:0000256" key="1">
    <source>
        <dbReference type="SAM" id="MobiDB-lite"/>
    </source>
</evidence>
<protein>
    <submittedName>
        <fullName evidence="3">Uncharacterized protein</fullName>
    </submittedName>
</protein>
<feature type="region of interest" description="Disordered" evidence="1">
    <location>
        <begin position="188"/>
        <end position="237"/>
    </location>
</feature>
<dbReference type="AlphaFoldDB" id="A0A200PQ63"/>
<dbReference type="Proteomes" id="UP000195402">
    <property type="component" value="Unassembled WGS sequence"/>
</dbReference>
<feature type="compositionally biased region" description="Acidic residues" evidence="1">
    <location>
        <begin position="227"/>
        <end position="237"/>
    </location>
</feature>
<keyword evidence="4" id="KW-1185">Reference proteome</keyword>
<name>A0A200PQ63_MACCD</name>
<evidence type="ECO:0000313" key="4">
    <source>
        <dbReference type="Proteomes" id="UP000195402"/>
    </source>
</evidence>
<gene>
    <name evidence="3" type="ORF">BVC80_1183g20</name>
</gene>
<feature type="region of interest" description="Disordered" evidence="1">
    <location>
        <begin position="48"/>
        <end position="68"/>
    </location>
</feature>
<organism evidence="3 4">
    <name type="scientific">Macleaya cordata</name>
    <name type="common">Five-seeded plume-poppy</name>
    <name type="synonym">Bocconia cordata</name>
    <dbReference type="NCBI Taxonomy" id="56857"/>
    <lineage>
        <taxon>Eukaryota</taxon>
        <taxon>Viridiplantae</taxon>
        <taxon>Streptophyta</taxon>
        <taxon>Embryophyta</taxon>
        <taxon>Tracheophyta</taxon>
        <taxon>Spermatophyta</taxon>
        <taxon>Magnoliopsida</taxon>
        <taxon>Ranunculales</taxon>
        <taxon>Papaveraceae</taxon>
        <taxon>Papaveroideae</taxon>
        <taxon>Macleaya</taxon>
    </lineage>
</organism>
<evidence type="ECO:0000313" key="3">
    <source>
        <dbReference type="EMBL" id="OVA00333.1"/>
    </source>
</evidence>
<feature type="signal peptide" evidence="2">
    <location>
        <begin position="1"/>
        <end position="24"/>
    </location>
</feature>
<accession>A0A200PQ63</accession>
<keyword evidence="2" id="KW-0732">Signal</keyword>
<evidence type="ECO:0000256" key="2">
    <source>
        <dbReference type="SAM" id="SignalP"/>
    </source>
</evidence>
<dbReference type="InParanoid" id="A0A200PQ63"/>